<dbReference type="AlphaFoldDB" id="A0A9N9HAR9"/>
<evidence type="ECO:0000313" key="1">
    <source>
        <dbReference type="EMBL" id="CAG8666151.1"/>
    </source>
</evidence>
<reference evidence="1" key="1">
    <citation type="submission" date="2021-06" db="EMBL/GenBank/DDBJ databases">
        <authorList>
            <person name="Kallberg Y."/>
            <person name="Tangrot J."/>
            <person name="Rosling A."/>
        </authorList>
    </citation>
    <scope>NUCLEOTIDE SEQUENCE</scope>
    <source>
        <strain evidence="1">IA702</strain>
    </source>
</reference>
<feature type="non-terminal residue" evidence="1">
    <location>
        <position position="1"/>
    </location>
</feature>
<gene>
    <name evidence="1" type="ORF">POCULU_LOCUS10711</name>
</gene>
<dbReference type="OrthoDB" id="2373574at2759"/>
<organism evidence="1 2">
    <name type="scientific">Paraglomus occultum</name>
    <dbReference type="NCBI Taxonomy" id="144539"/>
    <lineage>
        <taxon>Eukaryota</taxon>
        <taxon>Fungi</taxon>
        <taxon>Fungi incertae sedis</taxon>
        <taxon>Mucoromycota</taxon>
        <taxon>Glomeromycotina</taxon>
        <taxon>Glomeromycetes</taxon>
        <taxon>Paraglomerales</taxon>
        <taxon>Paraglomeraceae</taxon>
        <taxon>Paraglomus</taxon>
    </lineage>
</organism>
<dbReference type="Proteomes" id="UP000789572">
    <property type="component" value="Unassembled WGS sequence"/>
</dbReference>
<keyword evidence="2" id="KW-1185">Reference proteome</keyword>
<name>A0A9N9HAR9_9GLOM</name>
<protein>
    <submittedName>
        <fullName evidence="1">8845_t:CDS:1</fullName>
    </submittedName>
</protein>
<dbReference type="EMBL" id="CAJVPJ010006105">
    <property type="protein sequence ID" value="CAG8666151.1"/>
    <property type="molecule type" value="Genomic_DNA"/>
</dbReference>
<proteinExistence type="predicted"/>
<sequence length="156" mass="18424">GQDALKKYANLVLQKYSNYLRSWNIEERSSCQGIEKKSQYFVYFSRKAYLECPLCNRIHDKDQRWFGRAYGNGSFVVKCFQQNRDERGVIFNDPSIAEKVQQKNNIPPPVIRKVKGPKFPWPFLEMPAWFNCDSPLTATEIYEEQYVKSLPEAMYM</sequence>
<evidence type="ECO:0000313" key="2">
    <source>
        <dbReference type="Proteomes" id="UP000789572"/>
    </source>
</evidence>
<comment type="caution">
    <text evidence="1">The sequence shown here is derived from an EMBL/GenBank/DDBJ whole genome shotgun (WGS) entry which is preliminary data.</text>
</comment>
<accession>A0A9N9HAR9</accession>